<protein>
    <submittedName>
        <fullName evidence="2">Uncharacterized protein</fullName>
    </submittedName>
</protein>
<name>A0A8T2NK50_9TELE</name>
<organism evidence="2 3">
    <name type="scientific">Albula glossodonta</name>
    <name type="common">roundjaw bonefish</name>
    <dbReference type="NCBI Taxonomy" id="121402"/>
    <lineage>
        <taxon>Eukaryota</taxon>
        <taxon>Metazoa</taxon>
        <taxon>Chordata</taxon>
        <taxon>Craniata</taxon>
        <taxon>Vertebrata</taxon>
        <taxon>Euteleostomi</taxon>
        <taxon>Actinopterygii</taxon>
        <taxon>Neopterygii</taxon>
        <taxon>Teleostei</taxon>
        <taxon>Albuliformes</taxon>
        <taxon>Albulidae</taxon>
        <taxon>Albula</taxon>
    </lineage>
</organism>
<keyword evidence="3" id="KW-1185">Reference proteome</keyword>
<sequence>MNKNHGDVSGSLELGLNSGGAGSFLAARWRRVCLVRWSLRMKRLWHRGQAKRFSPVWVRRWRDSSSERAKRRSHPSQLQRKGFSPARGQTFR</sequence>
<feature type="region of interest" description="Disordered" evidence="1">
    <location>
        <begin position="61"/>
        <end position="92"/>
    </location>
</feature>
<dbReference type="EMBL" id="JAFBMS010000054">
    <property type="protein sequence ID" value="KAG9339371.1"/>
    <property type="molecule type" value="Genomic_DNA"/>
</dbReference>
<comment type="caution">
    <text evidence="2">The sequence shown here is derived from an EMBL/GenBank/DDBJ whole genome shotgun (WGS) entry which is preliminary data.</text>
</comment>
<reference evidence="2" key="1">
    <citation type="thesis" date="2021" institute="BYU ScholarsArchive" country="Provo, UT, USA">
        <title>Applications of and Algorithms for Genome Assembly and Genomic Analyses with an Emphasis on Marine Teleosts.</title>
        <authorList>
            <person name="Pickett B.D."/>
        </authorList>
    </citation>
    <scope>NUCLEOTIDE SEQUENCE</scope>
    <source>
        <strain evidence="2">HI-2016</strain>
    </source>
</reference>
<evidence type="ECO:0000313" key="2">
    <source>
        <dbReference type="EMBL" id="KAG9339371.1"/>
    </source>
</evidence>
<accession>A0A8T2NK50</accession>
<dbReference type="AlphaFoldDB" id="A0A8T2NK50"/>
<evidence type="ECO:0000256" key="1">
    <source>
        <dbReference type="SAM" id="MobiDB-lite"/>
    </source>
</evidence>
<evidence type="ECO:0000313" key="3">
    <source>
        <dbReference type="Proteomes" id="UP000824540"/>
    </source>
</evidence>
<gene>
    <name evidence="2" type="ORF">JZ751_023764</name>
</gene>
<dbReference type="Proteomes" id="UP000824540">
    <property type="component" value="Unassembled WGS sequence"/>
</dbReference>
<proteinExistence type="predicted"/>